<evidence type="ECO:0000256" key="5">
    <source>
        <dbReference type="ARBA" id="ARBA00023136"/>
    </source>
</evidence>
<dbReference type="PANTHER" id="PTHR12154">
    <property type="entry name" value="GLYCOSYL TRANSFERASE-RELATED"/>
    <property type="match status" value="1"/>
</dbReference>
<evidence type="ECO:0008006" key="9">
    <source>
        <dbReference type="Google" id="ProtNLM"/>
    </source>
</evidence>
<protein>
    <recommendedName>
        <fullName evidence="9">Oligosaccharide biosynthesis protein Alg14</fullName>
    </recommendedName>
</protein>
<evidence type="ECO:0000313" key="8">
    <source>
        <dbReference type="Proteomes" id="UP001218788"/>
    </source>
</evidence>
<evidence type="ECO:0000313" key="7">
    <source>
        <dbReference type="EMBL" id="MDC8829552.1"/>
    </source>
</evidence>
<reference evidence="7 8" key="1">
    <citation type="submission" date="2022-10" db="EMBL/GenBank/DDBJ databases">
        <title>Alteromonas sp. chi3 Genome sequencing.</title>
        <authorList>
            <person name="Park S."/>
        </authorList>
    </citation>
    <scope>NUCLEOTIDE SEQUENCE [LARGE SCALE GENOMIC DNA]</scope>
    <source>
        <strain evidence="8">chi3</strain>
    </source>
</reference>
<keyword evidence="5 6" id="KW-0472">Membrane</keyword>
<accession>A0ABT5L101</accession>
<dbReference type="RefSeq" id="WP_273637983.1">
    <property type="nucleotide sequence ID" value="NZ_JAQQXP010000001.1"/>
</dbReference>
<feature type="transmembrane region" description="Helical" evidence="6">
    <location>
        <begin position="53"/>
        <end position="71"/>
    </location>
</feature>
<proteinExistence type="predicted"/>
<evidence type="ECO:0000256" key="6">
    <source>
        <dbReference type="SAM" id="Phobius"/>
    </source>
</evidence>
<dbReference type="EMBL" id="JAQQXP010000001">
    <property type="protein sequence ID" value="MDC8829552.1"/>
    <property type="molecule type" value="Genomic_DNA"/>
</dbReference>
<gene>
    <name evidence="7" type="ORF">OIK42_02140</name>
</gene>
<keyword evidence="4 6" id="KW-1133">Transmembrane helix</keyword>
<evidence type="ECO:0000256" key="2">
    <source>
        <dbReference type="ARBA" id="ARBA00022692"/>
    </source>
</evidence>
<evidence type="ECO:0000256" key="4">
    <source>
        <dbReference type="ARBA" id="ARBA00022989"/>
    </source>
</evidence>
<dbReference type="Proteomes" id="UP001218788">
    <property type="component" value="Unassembled WGS sequence"/>
</dbReference>
<dbReference type="Pfam" id="PF08660">
    <property type="entry name" value="Alg14"/>
    <property type="match status" value="1"/>
</dbReference>
<sequence>MKNRKMLAVASSGGHWIQLRKLSKLFESYNTRFITTDKSQKSQEIYIVKDSNLNQKFSLILTAIQVFYVIVRFRPHYIITTGAAPGFLALVFGRMLGCKTIWIDSIANADELSLAGKKAGRWANLWLTQWPELENKDSKLFFKGSVI</sequence>
<evidence type="ECO:0000256" key="1">
    <source>
        <dbReference type="ARBA" id="ARBA00004389"/>
    </source>
</evidence>
<keyword evidence="8" id="KW-1185">Reference proteome</keyword>
<comment type="caution">
    <text evidence="7">The sequence shown here is derived from an EMBL/GenBank/DDBJ whole genome shotgun (WGS) entry which is preliminary data.</text>
</comment>
<evidence type="ECO:0000256" key="3">
    <source>
        <dbReference type="ARBA" id="ARBA00022824"/>
    </source>
</evidence>
<keyword evidence="2 6" id="KW-0812">Transmembrane</keyword>
<feature type="transmembrane region" description="Helical" evidence="6">
    <location>
        <begin position="77"/>
        <end position="96"/>
    </location>
</feature>
<dbReference type="PANTHER" id="PTHR12154:SF4">
    <property type="entry name" value="UDP-N-ACETYLGLUCOSAMINE TRANSFERASE SUBUNIT ALG14 HOMOLOG"/>
    <property type="match status" value="1"/>
</dbReference>
<name>A0ABT5L101_9ALTE</name>
<dbReference type="Gene3D" id="3.40.50.2000">
    <property type="entry name" value="Glycogen Phosphorylase B"/>
    <property type="match status" value="1"/>
</dbReference>
<keyword evidence="3" id="KW-0256">Endoplasmic reticulum</keyword>
<organism evidence="7 8">
    <name type="scientific">Alteromonas gilva</name>
    <dbReference type="NCBI Taxonomy" id="2987522"/>
    <lineage>
        <taxon>Bacteria</taxon>
        <taxon>Pseudomonadati</taxon>
        <taxon>Pseudomonadota</taxon>
        <taxon>Gammaproteobacteria</taxon>
        <taxon>Alteromonadales</taxon>
        <taxon>Alteromonadaceae</taxon>
        <taxon>Alteromonas/Salinimonas group</taxon>
        <taxon>Alteromonas</taxon>
    </lineage>
</organism>
<dbReference type="InterPro" id="IPR013969">
    <property type="entry name" value="Oligosacch_biosynth_Alg14"/>
</dbReference>
<comment type="subcellular location">
    <subcellularLocation>
        <location evidence="1">Endoplasmic reticulum membrane</location>
        <topology evidence="1">Single-pass membrane protein</topology>
    </subcellularLocation>
</comment>